<feature type="region of interest" description="Disordered" evidence="3">
    <location>
        <begin position="117"/>
        <end position="139"/>
    </location>
</feature>
<dbReference type="InterPro" id="IPR027417">
    <property type="entry name" value="P-loop_NTPase"/>
</dbReference>
<dbReference type="Proteomes" id="UP001243212">
    <property type="component" value="Unassembled WGS sequence"/>
</dbReference>
<evidence type="ECO:0000313" key="5">
    <source>
        <dbReference type="Proteomes" id="UP001243212"/>
    </source>
</evidence>
<evidence type="ECO:0000256" key="3">
    <source>
        <dbReference type="SAM" id="MobiDB-lite"/>
    </source>
</evidence>
<accession>A0ABT9NFF4</accession>
<organism evidence="4 5">
    <name type="scientific">Trueperella bonasi</name>
    <dbReference type="NCBI Taxonomy" id="312286"/>
    <lineage>
        <taxon>Bacteria</taxon>
        <taxon>Bacillati</taxon>
        <taxon>Actinomycetota</taxon>
        <taxon>Actinomycetes</taxon>
        <taxon>Actinomycetales</taxon>
        <taxon>Actinomycetaceae</taxon>
        <taxon>Trueperella</taxon>
    </lineage>
</organism>
<comment type="similarity">
    <text evidence="1">Belongs to the ABC transporter superfamily.</text>
</comment>
<evidence type="ECO:0000313" key="4">
    <source>
        <dbReference type="EMBL" id="MDP9806117.1"/>
    </source>
</evidence>
<dbReference type="PANTHER" id="PTHR43335:SF4">
    <property type="entry name" value="ABC TRANSPORTER, ATP-BINDING PROTEIN"/>
    <property type="match status" value="1"/>
</dbReference>
<reference evidence="4 5" key="1">
    <citation type="submission" date="2023-07" db="EMBL/GenBank/DDBJ databases">
        <title>Sequencing the genomes of 1000 actinobacteria strains.</title>
        <authorList>
            <person name="Klenk H.-P."/>
        </authorList>
    </citation>
    <scope>NUCLEOTIDE SEQUENCE [LARGE SCALE GENOMIC DNA]</scope>
    <source>
        <strain evidence="4 5">DSM 17163</strain>
    </source>
</reference>
<dbReference type="Gene3D" id="3.40.50.300">
    <property type="entry name" value="P-loop containing nucleotide triphosphate hydrolases"/>
    <property type="match status" value="1"/>
</dbReference>
<keyword evidence="2" id="KW-0813">Transport</keyword>
<dbReference type="SUPFAM" id="SSF52540">
    <property type="entry name" value="P-loop containing nucleoside triphosphate hydrolases"/>
    <property type="match status" value="1"/>
</dbReference>
<dbReference type="EMBL" id="JAUSQX010000001">
    <property type="protein sequence ID" value="MDP9806117.1"/>
    <property type="molecule type" value="Genomic_DNA"/>
</dbReference>
<protein>
    <submittedName>
        <fullName evidence="4">Uncharacterized protein</fullName>
    </submittedName>
</protein>
<sequence length="139" mass="14960">MSQRLGIATALLGDPQVLIFDEPVNGLDPDGVRVRVQGPDMDGIRSALQKAGWVVNNIQPNQGFPTGAFEVPGAEREVIGNLLFTRGVELHELTELHSSLEDVFMQLTADSVEYLTGGTAQEPPIAPSFDPSAHDEPLN</sequence>
<comment type="caution">
    <text evidence="4">The sequence shown here is derived from an EMBL/GenBank/DDBJ whole genome shotgun (WGS) entry which is preliminary data.</text>
</comment>
<evidence type="ECO:0000256" key="2">
    <source>
        <dbReference type="ARBA" id="ARBA00022448"/>
    </source>
</evidence>
<name>A0ABT9NFF4_9ACTO</name>
<evidence type="ECO:0000256" key="1">
    <source>
        <dbReference type="ARBA" id="ARBA00005417"/>
    </source>
</evidence>
<dbReference type="RefSeq" id="WP_307682357.1">
    <property type="nucleotide sequence ID" value="NZ_JAUSQX010000001.1"/>
</dbReference>
<proteinExistence type="inferred from homology"/>
<dbReference type="PANTHER" id="PTHR43335">
    <property type="entry name" value="ABC TRANSPORTER, ATP-BINDING PROTEIN"/>
    <property type="match status" value="1"/>
</dbReference>
<gene>
    <name evidence="4" type="ORF">J2S70_000699</name>
</gene>
<keyword evidence="5" id="KW-1185">Reference proteome</keyword>